<dbReference type="EnsemblPlants" id="Bo9g050990.1">
    <property type="protein sequence ID" value="Bo9g050990.1"/>
    <property type="gene ID" value="Bo9g050990"/>
</dbReference>
<dbReference type="PANTHER" id="PTHR45023:SF4">
    <property type="entry name" value="GLYCINE-RICH PROTEIN-RELATED"/>
    <property type="match status" value="1"/>
</dbReference>
<reference evidence="3 4" key="1">
    <citation type="journal article" date="2014" name="Genome Biol.">
        <title>Transcriptome and methylome profiling reveals relics of genome dominance in the mesopolyploid Brassica oleracea.</title>
        <authorList>
            <person name="Parkin I.A."/>
            <person name="Koh C."/>
            <person name="Tang H."/>
            <person name="Robinson S.J."/>
            <person name="Kagale S."/>
            <person name="Clarke W.E."/>
            <person name="Town C.D."/>
            <person name="Nixon J."/>
            <person name="Krishnakumar V."/>
            <person name="Bidwell S.L."/>
            <person name="Denoeud F."/>
            <person name="Belcram H."/>
            <person name="Links M.G."/>
            <person name="Just J."/>
            <person name="Clarke C."/>
            <person name="Bender T."/>
            <person name="Huebert T."/>
            <person name="Mason A.S."/>
            <person name="Pires J.C."/>
            <person name="Barker G."/>
            <person name="Moore J."/>
            <person name="Walley P.G."/>
            <person name="Manoli S."/>
            <person name="Batley J."/>
            <person name="Edwards D."/>
            <person name="Nelson M.N."/>
            <person name="Wang X."/>
            <person name="Paterson A.H."/>
            <person name="King G."/>
            <person name="Bancroft I."/>
            <person name="Chalhoub B."/>
            <person name="Sharpe A.G."/>
        </authorList>
    </citation>
    <scope>NUCLEOTIDE SEQUENCE</scope>
    <source>
        <strain evidence="3 4">cv. TO1000</strain>
    </source>
</reference>
<dbReference type="PANTHER" id="PTHR45023">
    <property type="match status" value="1"/>
</dbReference>
<evidence type="ECO:0000259" key="2">
    <source>
        <dbReference type="Pfam" id="PF14303"/>
    </source>
</evidence>
<evidence type="ECO:0000256" key="1">
    <source>
        <dbReference type="SAM" id="MobiDB-lite"/>
    </source>
</evidence>
<evidence type="ECO:0000313" key="3">
    <source>
        <dbReference type="EnsemblPlants" id="Bo9g050990.1"/>
    </source>
</evidence>
<dbReference type="HOGENOM" id="CLU_012390_5_1_1"/>
<feature type="domain" description="No apical meristem-associated C-terminal" evidence="2">
    <location>
        <begin position="158"/>
        <end position="247"/>
    </location>
</feature>
<evidence type="ECO:0000313" key="4">
    <source>
        <dbReference type="Proteomes" id="UP000032141"/>
    </source>
</evidence>
<dbReference type="Proteomes" id="UP000032141">
    <property type="component" value="Chromosome C9"/>
</dbReference>
<keyword evidence="4" id="KW-1185">Reference proteome</keyword>
<sequence>MDYNPYTSGSNFVDLLESQQSDFGSSEVPEFGTQYTLDCNLGAESLLERKERRKWTPTYDIVLISSWLNTSKDPIVGNKQRSGAFWKRIAAYMEASQKVTGCERREPMHCKQQGQKINNLVCKFCGSYEAATREKTSRQNETDVLKKAHEIFYNNHQKKFNLEHAWMELRNDQKWCDLSSSKQDGSSKKRKLDVGTQSSTSHATESKNSEADEGTNRPPGVKARGKKMTVEGKGMSEFQTMWSIKQQDLAMKEMLSKMSLLDSLIAKKEPLSECEEALKTKLINDLLSVRAWSIGSTRESITSVFLFLLFVVVERDLVINNERPYLVCVVFLCHENECVCVTRIDPPTYPENLFRRRFRMNKPLFMHIVDRRSNEVQFFGQKKDGIRRLGFSTLQKCTATIRVLAYDFALDTVDEYPRLGATTTRLCVGIFVEAIINLFGHEYLRRPTPDDLQRLLHIGELCGSPGMVESIDYMHW</sequence>
<name>A0A0D3E5L9_BRAOL</name>
<dbReference type="Pfam" id="PF14303">
    <property type="entry name" value="NAM-associated"/>
    <property type="match status" value="1"/>
</dbReference>
<reference evidence="3" key="2">
    <citation type="submission" date="2015-03" db="UniProtKB">
        <authorList>
            <consortium name="EnsemblPlants"/>
        </authorList>
    </citation>
    <scope>IDENTIFICATION</scope>
</reference>
<dbReference type="AlphaFoldDB" id="A0A0D3E5L9"/>
<accession>A0A0D3E5L9</accession>
<proteinExistence type="predicted"/>
<feature type="region of interest" description="Disordered" evidence="1">
    <location>
        <begin position="179"/>
        <end position="229"/>
    </location>
</feature>
<dbReference type="InterPro" id="IPR006912">
    <property type="entry name" value="Harbinger_derived_prot"/>
</dbReference>
<organism evidence="3 4">
    <name type="scientific">Brassica oleracea var. oleracea</name>
    <dbReference type="NCBI Taxonomy" id="109376"/>
    <lineage>
        <taxon>Eukaryota</taxon>
        <taxon>Viridiplantae</taxon>
        <taxon>Streptophyta</taxon>
        <taxon>Embryophyta</taxon>
        <taxon>Tracheophyta</taxon>
        <taxon>Spermatophyta</taxon>
        <taxon>Magnoliopsida</taxon>
        <taxon>eudicotyledons</taxon>
        <taxon>Gunneridae</taxon>
        <taxon>Pentapetalae</taxon>
        <taxon>rosids</taxon>
        <taxon>malvids</taxon>
        <taxon>Brassicales</taxon>
        <taxon>Brassicaceae</taxon>
        <taxon>Brassiceae</taxon>
        <taxon>Brassica</taxon>
    </lineage>
</organism>
<dbReference type="InterPro" id="IPR029466">
    <property type="entry name" value="NAM-associated_C"/>
</dbReference>
<protein>
    <recommendedName>
        <fullName evidence="2">No apical meristem-associated C-terminal domain-containing protein</fullName>
    </recommendedName>
</protein>
<dbReference type="Gramene" id="Bo9g050990.1">
    <property type="protein sequence ID" value="Bo9g050990.1"/>
    <property type="gene ID" value="Bo9g050990"/>
</dbReference>
<dbReference type="Pfam" id="PF04827">
    <property type="entry name" value="Plant_tran"/>
    <property type="match status" value="1"/>
</dbReference>